<keyword evidence="4" id="KW-0539">Nucleus</keyword>
<keyword evidence="2" id="KW-0677">Repeat</keyword>
<feature type="domain" description="RRM" evidence="7">
    <location>
        <begin position="415"/>
        <end position="487"/>
    </location>
</feature>
<feature type="domain" description="RRM" evidence="7">
    <location>
        <begin position="195"/>
        <end position="280"/>
    </location>
</feature>
<dbReference type="SMART" id="SM00360">
    <property type="entry name" value="RRM"/>
    <property type="match status" value="5"/>
</dbReference>
<evidence type="ECO:0000313" key="8">
    <source>
        <dbReference type="EMBL" id="KAK1938339.1"/>
    </source>
</evidence>
<comment type="subcellular location">
    <subcellularLocation>
        <location evidence="1">Nucleus</location>
    </subcellularLocation>
</comment>
<dbReference type="GO" id="GO:0005634">
    <property type="term" value="C:nucleus"/>
    <property type="evidence" value="ECO:0007669"/>
    <property type="project" value="UniProtKB-SubCell"/>
</dbReference>
<dbReference type="CDD" id="cd12320">
    <property type="entry name" value="RRM6_RBM19_RRM5_MRD1"/>
    <property type="match status" value="1"/>
</dbReference>
<feature type="domain" description="RRM" evidence="7">
    <location>
        <begin position="637"/>
        <end position="714"/>
    </location>
</feature>
<dbReference type="Gene3D" id="3.30.70.330">
    <property type="match status" value="5"/>
</dbReference>
<evidence type="ECO:0000256" key="6">
    <source>
        <dbReference type="SAM" id="MobiDB-lite"/>
    </source>
</evidence>
<keyword evidence="9" id="KW-1185">Reference proteome</keyword>
<evidence type="ECO:0000259" key="7">
    <source>
        <dbReference type="PROSITE" id="PS50102"/>
    </source>
</evidence>
<evidence type="ECO:0000256" key="4">
    <source>
        <dbReference type="ARBA" id="ARBA00023242"/>
    </source>
</evidence>
<sequence length="721" mass="81197">MRVGSNTRIIVKNLPLNLDEAGVQRLISQKCKEIGLTHTDCKLLTKRARGDSKANAKRNQQEEVSRGLCFVGFADEKDATRFKDYYDGTYFRACKVTIEYSRPPPRLDEAAPVTEKRAREKVIAKSKHDCGDGEVATTLIKQVGKYTKAGVSGERKHTVFEDEENDESNSNENVSKQMEAPESDDGEPVDAENLDRVIMFNLPYNVTEDAIRELCRPFGPVTEIHLPLNTSVQDNGGGDKLTKGYCYVTWMFPSDAVKFRDAKNRTIFCGRIIHVNLAKPKDENGGEFLSYDELKRKIKRNNEQKSSYKRELQKKKMSQVENATIWNTLHIDINATLNAVARHLEMGKRDIVDESSAAVNVALSETLVLNKLTKWLDEQGIDYQQFQVSRPSEEKENEETKKEGSELKQIKRSSDTIIIKNLPSEASEMELLETFSKYGQLLRLAISPYMVMGIVQYLDAKAAKTAFKNLAYKPYLGLPLYLEWAPVKFFHEGAPVPMLPSKKEETAQPTTDSDVTGAKDVKQAQESASEEGAEMDIPTNVSIYLKNLNFKTRDDALEHHFGSCKGYVSSNVVMKDNAKLSRGFGFVEFDCLANAKAAIRSKTGLIIDGKVIEMSIAKKAEMKVVEVSTNKLLNATTKIIVKNLAFQATKQDLYKMFSFYGNVKSVRIPKSLKSNNRGFAFVDFMNKQESARALESLQHTHLYGRHLILEFAEEEADVEAE</sequence>
<dbReference type="GO" id="GO:0003729">
    <property type="term" value="F:mRNA binding"/>
    <property type="evidence" value="ECO:0007669"/>
    <property type="project" value="TreeGrafter"/>
</dbReference>
<evidence type="ECO:0000313" key="9">
    <source>
        <dbReference type="Proteomes" id="UP001195914"/>
    </source>
</evidence>
<gene>
    <name evidence="8" type="ORF">X943_000353</name>
</gene>
<comment type="caution">
    <text evidence="8">The sequence shown here is derived from an EMBL/GenBank/DDBJ whole genome shotgun (WGS) entry which is preliminary data.</text>
</comment>
<dbReference type="InterPro" id="IPR012677">
    <property type="entry name" value="Nucleotide-bd_a/b_plait_sf"/>
</dbReference>
<evidence type="ECO:0000256" key="1">
    <source>
        <dbReference type="ARBA" id="ARBA00004123"/>
    </source>
</evidence>
<evidence type="ECO:0000256" key="5">
    <source>
        <dbReference type="PROSITE-ProRule" id="PRU00176"/>
    </source>
</evidence>
<name>A0AAD9GH22_BABDI</name>
<dbReference type="AlphaFoldDB" id="A0AAD9GH22"/>
<feature type="domain" description="RRM" evidence="7">
    <location>
        <begin position="541"/>
        <end position="619"/>
    </location>
</feature>
<dbReference type="PANTHER" id="PTHR48039:SF5">
    <property type="entry name" value="RNA-BINDING PROTEIN 28"/>
    <property type="match status" value="1"/>
</dbReference>
<dbReference type="Pfam" id="PF00076">
    <property type="entry name" value="RRM_1"/>
    <property type="match status" value="4"/>
</dbReference>
<dbReference type="EMBL" id="JAHBMH010000024">
    <property type="protein sequence ID" value="KAK1938339.1"/>
    <property type="molecule type" value="Genomic_DNA"/>
</dbReference>
<reference evidence="8" key="2">
    <citation type="submission" date="2021-05" db="EMBL/GenBank/DDBJ databases">
        <authorList>
            <person name="Pain A."/>
        </authorList>
    </citation>
    <scope>NUCLEOTIDE SEQUENCE</scope>
    <source>
        <strain evidence="8">1802A</strain>
    </source>
</reference>
<organism evidence="8 9">
    <name type="scientific">Babesia divergens</name>
    <dbReference type="NCBI Taxonomy" id="32595"/>
    <lineage>
        <taxon>Eukaryota</taxon>
        <taxon>Sar</taxon>
        <taxon>Alveolata</taxon>
        <taxon>Apicomplexa</taxon>
        <taxon>Aconoidasida</taxon>
        <taxon>Piroplasmida</taxon>
        <taxon>Babesiidae</taxon>
        <taxon>Babesia</taxon>
    </lineage>
</organism>
<feature type="region of interest" description="Disordered" evidence="6">
    <location>
        <begin position="499"/>
        <end position="533"/>
    </location>
</feature>
<reference evidence="8" key="1">
    <citation type="journal article" date="2014" name="Nucleic Acids Res.">
        <title>The evolutionary dynamics of variant antigen genes in Babesia reveal a history of genomic innovation underlying host-parasite interaction.</title>
        <authorList>
            <person name="Jackson A.P."/>
            <person name="Otto T.D."/>
            <person name="Darby A."/>
            <person name="Ramaprasad A."/>
            <person name="Xia D."/>
            <person name="Echaide I.E."/>
            <person name="Farber M."/>
            <person name="Gahlot S."/>
            <person name="Gamble J."/>
            <person name="Gupta D."/>
            <person name="Gupta Y."/>
            <person name="Jackson L."/>
            <person name="Malandrin L."/>
            <person name="Malas T.B."/>
            <person name="Moussa E."/>
            <person name="Nair M."/>
            <person name="Reid A.J."/>
            <person name="Sanders M."/>
            <person name="Sharma J."/>
            <person name="Tracey A."/>
            <person name="Quail M.A."/>
            <person name="Weir W."/>
            <person name="Wastling J.M."/>
            <person name="Hall N."/>
            <person name="Willadsen P."/>
            <person name="Lingelbach K."/>
            <person name="Shiels B."/>
            <person name="Tait A."/>
            <person name="Berriman M."/>
            <person name="Allred D.R."/>
            <person name="Pain A."/>
        </authorList>
    </citation>
    <scope>NUCLEOTIDE SEQUENCE</scope>
    <source>
        <strain evidence="8">1802A</strain>
    </source>
</reference>
<dbReference type="InterPro" id="IPR051945">
    <property type="entry name" value="RRM_MRD1_RNA_proc_ribogen"/>
</dbReference>
<keyword evidence="3 5" id="KW-0694">RNA-binding</keyword>
<dbReference type="PANTHER" id="PTHR48039">
    <property type="entry name" value="RNA-BINDING MOTIF PROTEIN 14B"/>
    <property type="match status" value="1"/>
</dbReference>
<evidence type="ECO:0000256" key="3">
    <source>
        <dbReference type="ARBA" id="ARBA00022884"/>
    </source>
</evidence>
<dbReference type="SUPFAM" id="SSF54928">
    <property type="entry name" value="RNA-binding domain, RBD"/>
    <property type="match status" value="4"/>
</dbReference>
<feature type="region of interest" description="Disordered" evidence="6">
    <location>
        <begin position="154"/>
        <end position="190"/>
    </location>
</feature>
<dbReference type="InterPro" id="IPR000504">
    <property type="entry name" value="RRM_dom"/>
</dbReference>
<feature type="compositionally biased region" description="Acidic residues" evidence="6">
    <location>
        <begin position="181"/>
        <end position="190"/>
    </location>
</feature>
<dbReference type="Proteomes" id="UP001195914">
    <property type="component" value="Unassembled WGS sequence"/>
</dbReference>
<proteinExistence type="predicted"/>
<feature type="domain" description="RRM" evidence="7">
    <location>
        <begin position="7"/>
        <end position="103"/>
    </location>
</feature>
<accession>A0AAD9GH22</accession>
<evidence type="ECO:0000256" key="2">
    <source>
        <dbReference type="ARBA" id="ARBA00022737"/>
    </source>
</evidence>
<dbReference type="PROSITE" id="PS50102">
    <property type="entry name" value="RRM"/>
    <property type="match status" value="5"/>
</dbReference>
<protein>
    <submittedName>
        <fullName evidence="8">RNA-binding protein P22H7.02c</fullName>
    </submittedName>
</protein>
<dbReference type="InterPro" id="IPR035979">
    <property type="entry name" value="RBD_domain_sf"/>
</dbReference>